<organism evidence="1 2">
    <name type="scientific">Thermodesulfobium narugense DSM 14796</name>
    <dbReference type="NCBI Taxonomy" id="747365"/>
    <lineage>
        <taxon>Bacteria</taxon>
        <taxon>Pseudomonadati</taxon>
        <taxon>Thermodesulfobiota</taxon>
        <taxon>Thermodesulfobiia</taxon>
        <taxon>Thermodesulfobiales</taxon>
        <taxon>Thermodesulfobiaceae</taxon>
        <taxon>Thermodesulfobium</taxon>
    </lineage>
</organism>
<keyword evidence="2" id="KW-1185">Reference proteome</keyword>
<dbReference type="eggNOG" id="COG3481">
    <property type="taxonomic scope" value="Bacteria"/>
</dbReference>
<dbReference type="Proteomes" id="UP000011765">
    <property type="component" value="Chromosome"/>
</dbReference>
<evidence type="ECO:0000313" key="1">
    <source>
        <dbReference type="EMBL" id="AEE14877.1"/>
    </source>
</evidence>
<dbReference type="OrthoDB" id="1624022at2"/>
<evidence type="ECO:0008006" key="3">
    <source>
        <dbReference type="Google" id="ProtNLM"/>
    </source>
</evidence>
<dbReference type="STRING" id="747365.Thena_1258"/>
<sequence length="367" mass="41777">MDRRDFFKLIAILGASTFVTKDLIWPQDESFASTKSISFKDCLTMTPEEMAKNSNLVQKCWNFNLELIDKVKDLELKNKLKQAWLNPVPTFYYDYNSSELEKIKNLIIDRGFVEKTWDFPKPIKEYSSLASPGSGYESHHSYPGGLVVHVAENLGNAKGIIKNYEWCFKEGLDNDVVIAAQVLHDLEKPWVFQWLDEGSSRPELQFCKTGEHHIYSIAEAIKRGFEPKVVIAQACAHEHPGSHEGEKLVATWILAGSILAGIDPVKNGFLDYDNDGNFTLPKPFYPEWFITHLGDHDYVLTVFAAKSSIKHLSEVAVSTYNIEPKGKEFNILRNYLFSEIGQMGFYFNYVKSGKDNIKKLITNIVSV</sequence>
<evidence type="ECO:0000313" key="2">
    <source>
        <dbReference type="Proteomes" id="UP000011765"/>
    </source>
</evidence>
<name>M1E580_9BACT</name>
<dbReference type="HOGENOM" id="CLU_063683_0_0_9"/>
<accession>M1E580</accession>
<dbReference type="RefSeq" id="WP_013756598.1">
    <property type="nucleotide sequence ID" value="NC_015499.1"/>
</dbReference>
<gene>
    <name evidence="1" type="ORF">Thena_1258</name>
</gene>
<proteinExistence type="predicted"/>
<protein>
    <recommendedName>
        <fullName evidence="3">Metal dependent phosphohydrolase</fullName>
    </recommendedName>
</protein>
<dbReference type="EMBL" id="CP002690">
    <property type="protein sequence ID" value="AEE14877.1"/>
    <property type="molecule type" value="Genomic_DNA"/>
</dbReference>
<dbReference type="AlphaFoldDB" id="M1E580"/>
<dbReference type="KEGG" id="tnr:Thena_1258"/>
<reference evidence="1 2" key="1">
    <citation type="submission" date="2011-04" db="EMBL/GenBank/DDBJ databases">
        <title>The complete genome of Thermodesulfobium narugense DSM 14796.</title>
        <authorList>
            <consortium name="US DOE Joint Genome Institute (JGI-PGF)"/>
            <person name="Lucas S."/>
            <person name="Han J."/>
            <person name="Lapidus A."/>
            <person name="Bruce D."/>
            <person name="Goodwin L."/>
            <person name="Pitluck S."/>
            <person name="Peters L."/>
            <person name="Kyrpides N."/>
            <person name="Mavromatis K."/>
            <person name="Pagani I."/>
            <person name="Ivanova N."/>
            <person name="Ovchinnikova G."/>
            <person name="Zhang X."/>
            <person name="Saunders L."/>
            <person name="Detter J.C."/>
            <person name="Tapia R."/>
            <person name="Han C."/>
            <person name="Land M."/>
            <person name="Hauser L."/>
            <person name="Markowitz V."/>
            <person name="Cheng J.-F."/>
            <person name="Hugenholtz P."/>
            <person name="Woyke T."/>
            <person name="Wu D."/>
            <person name="Spring S."/>
            <person name="Schroeder M."/>
            <person name="Brambilla E."/>
            <person name="Klenk H.-P."/>
            <person name="Eisen J.A."/>
        </authorList>
    </citation>
    <scope>NUCLEOTIDE SEQUENCE [LARGE SCALE GENOMIC DNA]</scope>
    <source>
        <strain evidence="1 2">DSM 14796</strain>
    </source>
</reference>